<feature type="region of interest" description="Disordered" evidence="4">
    <location>
        <begin position="938"/>
        <end position="959"/>
    </location>
</feature>
<accession>A0AAD9KKD0</accession>
<dbReference type="GO" id="GO:0005737">
    <property type="term" value="C:cytoplasm"/>
    <property type="evidence" value="ECO:0007669"/>
    <property type="project" value="TreeGrafter"/>
</dbReference>
<comment type="caution">
    <text evidence="7">The sequence shown here is derived from an EMBL/GenBank/DDBJ whole genome shotgun (WGS) entry which is preliminary data.</text>
</comment>
<dbReference type="InterPro" id="IPR007724">
    <property type="entry name" value="Poly_GlycHdrlase"/>
</dbReference>
<evidence type="ECO:0000313" key="8">
    <source>
        <dbReference type="Proteomes" id="UP001209878"/>
    </source>
</evidence>
<feature type="compositionally biased region" description="Polar residues" evidence="4">
    <location>
        <begin position="422"/>
        <end position="435"/>
    </location>
</feature>
<dbReference type="GO" id="GO:0005975">
    <property type="term" value="P:carbohydrate metabolic process"/>
    <property type="evidence" value="ECO:0007669"/>
    <property type="project" value="InterPro"/>
</dbReference>
<dbReference type="GO" id="GO:0005634">
    <property type="term" value="C:nucleus"/>
    <property type="evidence" value="ECO:0007669"/>
    <property type="project" value="TreeGrafter"/>
</dbReference>
<evidence type="ECO:0000259" key="5">
    <source>
        <dbReference type="Pfam" id="PF05028"/>
    </source>
</evidence>
<dbReference type="InterPro" id="IPR046372">
    <property type="entry name" value="PARG_cat_C"/>
</dbReference>
<evidence type="ECO:0000313" key="7">
    <source>
        <dbReference type="EMBL" id="KAK2173163.1"/>
    </source>
</evidence>
<evidence type="ECO:0000256" key="4">
    <source>
        <dbReference type="SAM" id="MobiDB-lite"/>
    </source>
</evidence>
<sequence length="1352" mass="148919">MLPRCGGSDDDRHVTLPCHLTQWPKIKRHLKHMVANNLNCSHKLVSALNDLYVLIHGEEEGVLSHRGVFDGLKKFLHSTATREETVNFFVVSLPCIVQRAVDIEDLQQDDGLTFSRQLQEGEISLSRALVASIVACSFLCLFPHRKFKRHSKLCAINFDDFFRHLSSASQSEKLRCILNYFERIALDPGGPSGSITFIRQVVPPDDVPSIIDWLTCEQPLCPIQVCHNGKMEDAKSHFIKVNFAHDKIGGSVLGTGCTQEEINFSTSPELIAATLFMEGMLDNEAIIIHGFETFSQYTGYDKTLQFTGSCFDSAMKDNKGNLENALCAIDAHRLGRYSDPGRQYSDQLVLRELNKAWVGFLQPWCSGETVHPGSNRESVVTSEEYYSAVEALNDDAAAVNYMTPSTEDEDGTACARCLPTSRHGNGPTQRSTQKTPPAAVDTRSCDYVIDPAARSRLVAVSETSEPCTTHVTSDASDATKTPSSGANRASPMDVGAVPDGSNLNTDAGLCGTSPRSEFSSEFEEYFESMQQQQHQHQTQSAVKLEENGGLPKQCAPVVQSFVGILVTQSFHDGCQAAVDLLPKVETFSCCQPNNLVKPTAVRPTGCDLSFACCQGVGRVAGRAIDEPVNSDCGDIDVACVHRASHVDDVAEFASSLLRETYDSAVLNVQERLDGRPNPLAPSVGTLVDHAFRDAVTAHVVQRRRTLSEGVTGGRGDGHADAATVLCDGAVPSFFDECLSDEMKMKLMEMVASQQSHMHRDSGSAANAPRVSGGGDAQALSGGVVPRRAHGNRGAQRRRDDGDTVNAHAAAHWNLPAIRIYSEDADLTETIDLTVAAGDESGGPVVVRRSSADGAHNQRCSCPHCVCSVDGYVDVMIDDVLTETYDAIMENQCDEAKEQFARCTFRSLDGAAEPDLHRFAGRLVHLAMRDAMRLLRRASKHGKRCRHQSQSRTSSSPRVGVEAAADSRYFEREFSHDLRRLSPRKSSLVPSSERSNIDVRRCSLDETRSLQLSNQCSSFHDVVLSDFEDELRNSLVRSPNLHLFESDDDGGLLQHRTQRRASEPIHSLKRDSISESAPCAAVPATDVTCQNPAATSTEVVLGWLNATNWGGHGHHHHQQHHREQRLKSLATLASPLERYVDDVITQVFNSAYLELFDRDLRVATPRRMKAVEESRTVCDTKLFTRLWHGPRAAHCSPPGGVGSNSNMKLLMCSYFPTPAPFHSLNVMAAVMSGHIVRDAVRAVSTHHRREEPKFLRPIATGNWGCGASRGDPQLKGLLQWAVASRVQVPNLLYYSFSNPQMVQFSSVCRKIERRGLTVGELLKLVVDYCHRREDSYHDRERTLFDDICRVNNC</sequence>
<evidence type="ECO:0000256" key="2">
    <source>
        <dbReference type="ARBA" id="ARBA00012255"/>
    </source>
</evidence>
<dbReference type="InterPro" id="IPR048362">
    <property type="entry name" value="PARG_helical"/>
</dbReference>
<keyword evidence="3" id="KW-0378">Hydrolase</keyword>
<dbReference type="GO" id="GO:0009225">
    <property type="term" value="P:nucleotide-sugar metabolic process"/>
    <property type="evidence" value="ECO:0007669"/>
    <property type="project" value="TreeGrafter"/>
</dbReference>
<feature type="region of interest" description="Disordered" evidence="4">
    <location>
        <begin position="756"/>
        <end position="803"/>
    </location>
</feature>
<dbReference type="Pfam" id="PF20811">
    <property type="entry name" value="PARG_cat_N"/>
    <property type="match status" value="1"/>
</dbReference>
<feature type="domain" description="PARG catalytic Macro" evidence="5">
    <location>
        <begin position="1231"/>
        <end position="1300"/>
    </location>
</feature>
<feature type="compositionally biased region" description="Basic residues" evidence="4">
    <location>
        <begin position="938"/>
        <end position="948"/>
    </location>
</feature>
<feature type="region of interest" description="Disordered" evidence="4">
    <location>
        <begin position="460"/>
        <end position="508"/>
    </location>
</feature>
<comment type="similarity">
    <text evidence="1">Belongs to the poly(ADP-ribose) glycohydrolase family.</text>
</comment>
<protein>
    <recommendedName>
        <fullName evidence="2">poly(ADP-ribose) glycohydrolase</fullName>
        <ecNumber evidence="2">3.2.1.143</ecNumber>
    </recommendedName>
</protein>
<dbReference type="GO" id="GO:0004649">
    <property type="term" value="F:poly(ADP-ribose) glycohydrolase activity"/>
    <property type="evidence" value="ECO:0007669"/>
    <property type="project" value="UniProtKB-EC"/>
</dbReference>
<keyword evidence="8" id="KW-1185">Reference proteome</keyword>
<gene>
    <name evidence="7" type="ORF">NP493_897g00075</name>
</gene>
<dbReference type="EC" id="3.2.1.143" evidence="2"/>
<name>A0AAD9KKD0_RIDPI</name>
<evidence type="ECO:0000256" key="3">
    <source>
        <dbReference type="ARBA" id="ARBA00022801"/>
    </source>
</evidence>
<dbReference type="EMBL" id="JAODUO010000896">
    <property type="protein sequence ID" value="KAK2173163.1"/>
    <property type="molecule type" value="Genomic_DNA"/>
</dbReference>
<feature type="domain" description="PARG catalytic Macro" evidence="5">
    <location>
        <begin position="212"/>
        <end position="363"/>
    </location>
</feature>
<dbReference type="PANTHER" id="PTHR12837">
    <property type="entry name" value="POLY ADP-RIBOSE GLYCOHYDROLASE"/>
    <property type="match status" value="1"/>
</dbReference>
<proteinExistence type="inferred from homology"/>
<dbReference type="GO" id="GO:0006282">
    <property type="term" value="P:regulation of DNA repair"/>
    <property type="evidence" value="ECO:0007669"/>
    <property type="project" value="InterPro"/>
</dbReference>
<feature type="compositionally biased region" description="Polar residues" evidence="4">
    <location>
        <begin position="461"/>
        <end position="487"/>
    </location>
</feature>
<dbReference type="GO" id="GO:1990966">
    <property type="term" value="P:ATP generation from poly-ADP-D-ribose"/>
    <property type="evidence" value="ECO:0007669"/>
    <property type="project" value="TreeGrafter"/>
</dbReference>
<feature type="domain" description="PARG helical" evidence="6">
    <location>
        <begin position="81"/>
        <end position="199"/>
    </location>
</feature>
<dbReference type="Pfam" id="PF05028">
    <property type="entry name" value="PARG_cat_C"/>
    <property type="match status" value="2"/>
</dbReference>
<dbReference type="PANTHER" id="PTHR12837:SF0">
    <property type="entry name" value="POLY(ADP-RIBOSE) GLYCOHYDROLASE"/>
    <property type="match status" value="1"/>
</dbReference>
<evidence type="ECO:0000259" key="6">
    <source>
        <dbReference type="Pfam" id="PF20811"/>
    </source>
</evidence>
<reference evidence="7" key="1">
    <citation type="journal article" date="2023" name="Mol. Biol. Evol.">
        <title>Third-Generation Sequencing Reveals the Adaptive Role of the Epigenome in Three Deep-Sea Polychaetes.</title>
        <authorList>
            <person name="Perez M."/>
            <person name="Aroh O."/>
            <person name="Sun Y."/>
            <person name="Lan Y."/>
            <person name="Juniper S.K."/>
            <person name="Young C.R."/>
            <person name="Angers B."/>
            <person name="Qian P.Y."/>
        </authorList>
    </citation>
    <scope>NUCLEOTIDE SEQUENCE</scope>
    <source>
        <strain evidence="7">R07B-5</strain>
    </source>
</reference>
<feature type="region of interest" description="Disordered" evidence="4">
    <location>
        <begin position="420"/>
        <end position="440"/>
    </location>
</feature>
<organism evidence="7 8">
    <name type="scientific">Ridgeia piscesae</name>
    <name type="common">Tubeworm</name>
    <dbReference type="NCBI Taxonomy" id="27915"/>
    <lineage>
        <taxon>Eukaryota</taxon>
        <taxon>Metazoa</taxon>
        <taxon>Spiralia</taxon>
        <taxon>Lophotrochozoa</taxon>
        <taxon>Annelida</taxon>
        <taxon>Polychaeta</taxon>
        <taxon>Sedentaria</taxon>
        <taxon>Canalipalpata</taxon>
        <taxon>Sabellida</taxon>
        <taxon>Siboglinidae</taxon>
        <taxon>Ridgeia</taxon>
    </lineage>
</organism>
<dbReference type="Proteomes" id="UP001209878">
    <property type="component" value="Unassembled WGS sequence"/>
</dbReference>
<evidence type="ECO:0000256" key="1">
    <source>
        <dbReference type="ARBA" id="ARBA00009545"/>
    </source>
</evidence>